<dbReference type="SUPFAM" id="SSF52047">
    <property type="entry name" value="RNI-like"/>
    <property type="match status" value="1"/>
</dbReference>
<evidence type="ECO:0000259" key="1">
    <source>
        <dbReference type="Pfam" id="PF25372"/>
    </source>
</evidence>
<dbReference type="Pfam" id="PF25372">
    <property type="entry name" value="DUF7885"/>
    <property type="match status" value="1"/>
</dbReference>
<reference evidence="2" key="1">
    <citation type="submission" date="2019-03" db="EMBL/GenBank/DDBJ databases">
        <authorList>
            <person name="Mank J."/>
            <person name="Almeida P."/>
        </authorList>
    </citation>
    <scope>NUCLEOTIDE SEQUENCE</scope>
    <source>
        <strain evidence="2">78183</strain>
    </source>
</reference>
<name>A0A6N2LJV3_SALVM</name>
<dbReference type="GO" id="GO:0031146">
    <property type="term" value="P:SCF-dependent proteasomal ubiquitin-dependent protein catabolic process"/>
    <property type="evidence" value="ECO:0007669"/>
    <property type="project" value="TreeGrafter"/>
</dbReference>
<dbReference type="Gene3D" id="1.20.1280.50">
    <property type="match status" value="1"/>
</dbReference>
<evidence type="ECO:0000313" key="2">
    <source>
        <dbReference type="EMBL" id="VFU40739.1"/>
    </source>
</evidence>
<dbReference type="InterPro" id="IPR001611">
    <property type="entry name" value="Leu-rich_rpt"/>
</dbReference>
<dbReference type="InterPro" id="IPR032675">
    <property type="entry name" value="LRR_dom_sf"/>
</dbReference>
<dbReference type="EMBL" id="CAADRP010001552">
    <property type="protein sequence ID" value="VFU40739.1"/>
    <property type="molecule type" value="Genomic_DNA"/>
</dbReference>
<dbReference type="InterPro" id="IPR006553">
    <property type="entry name" value="Leu-rich_rpt_Cys-con_subtyp"/>
</dbReference>
<dbReference type="Gene3D" id="3.80.10.10">
    <property type="entry name" value="Ribonuclease Inhibitor"/>
    <property type="match status" value="3"/>
</dbReference>
<organism evidence="2">
    <name type="scientific">Salix viminalis</name>
    <name type="common">Common osier</name>
    <name type="synonym">Basket willow</name>
    <dbReference type="NCBI Taxonomy" id="40686"/>
    <lineage>
        <taxon>Eukaryota</taxon>
        <taxon>Viridiplantae</taxon>
        <taxon>Streptophyta</taxon>
        <taxon>Embryophyta</taxon>
        <taxon>Tracheophyta</taxon>
        <taxon>Spermatophyta</taxon>
        <taxon>Magnoliopsida</taxon>
        <taxon>eudicotyledons</taxon>
        <taxon>Gunneridae</taxon>
        <taxon>Pentapetalae</taxon>
        <taxon>rosids</taxon>
        <taxon>fabids</taxon>
        <taxon>Malpighiales</taxon>
        <taxon>Salicaceae</taxon>
        <taxon>Saliceae</taxon>
        <taxon>Salix</taxon>
    </lineage>
</organism>
<accession>A0A6N2LJV3</accession>
<dbReference type="CDD" id="cd22159">
    <property type="entry name" value="F-box_AtTIR1-like"/>
    <property type="match status" value="1"/>
</dbReference>
<dbReference type="GO" id="GO:0019005">
    <property type="term" value="C:SCF ubiquitin ligase complex"/>
    <property type="evidence" value="ECO:0007669"/>
    <property type="project" value="TreeGrafter"/>
</dbReference>
<sequence>MPSICINDALTDDELRSILSKLENDKDRDIFGLVCKRWLLLQSTERKKLSARAGPHMLQKMAARFSRLIELDMSQSISRSFFPGVTDSDIAVIADGLRCLTVLNLQHCKGISDKGMMSIGGGLSSLQSLNVSYCKKLTDKGLSAVAEGCQDLQVLHLDGCKFVTDKVLKALSKNCPNLQELGLQGCTRVTDCGLADLVSGCRWIHFLDINKCSNVGDSGISNVSEACSSSLKTLKLLDCFRIGDGSILSLARFCKNLETLIIGGCRDISDESVKSLATSCGSSLKNLRMDWCLNISNSSLSRVLAECRSLEALDIRCCEEVTDAAFHGLGTMGTEMRLKVLKISNCQKITVTGIGMLLDKCNSLEYLDVRSCPYITKSGCDEAGLQFPNCCRVNYTGSLNEPDVLL</sequence>
<dbReference type="InterPro" id="IPR057207">
    <property type="entry name" value="FBXL15_LRR"/>
</dbReference>
<dbReference type="SMART" id="SM00367">
    <property type="entry name" value="LRR_CC"/>
    <property type="match status" value="11"/>
</dbReference>
<dbReference type="PANTHER" id="PTHR13318">
    <property type="entry name" value="PARTNER OF PAIRED, ISOFORM B-RELATED"/>
    <property type="match status" value="1"/>
</dbReference>
<proteinExistence type="predicted"/>
<protein>
    <recommendedName>
        <fullName evidence="1">F-box/LRR-repeat protein 15-like leucin rich repeat domain-containing protein</fullName>
    </recommendedName>
</protein>
<gene>
    <name evidence="2" type="ORF">SVIM_LOCUS235826</name>
</gene>
<dbReference type="PANTHER" id="PTHR13318:SF105">
    <property type="entry name" value="F-BOX_LRR-REPEAT PROTEIN 3"/>
    <property type="match status" value="1"/>
</dbReference>
<dbReference type="AlphaFoldDB" id="A0A6N2LJV3"/>
<dbReference type="Pfam" id="PF13516">
    <property type="entry name" value="LRR_6"/>
    <property type="match status" value="2"/>
</dbReference>
<feature type="domain" description="F-box/LRR-repeat protein 15-like leucin rich repeat" evidence="1">
    <location>
        <begin position="164"/>
        <end position="381"/>
    </location>
</feature>